<gene>
    <name evidence="2" type="ORF">N47_G32650</name>
</gene>
<sequence>MISGIILASGFSKRMKREKLLLPLAGIPLVEHIIRTAQSSHLDEVILIYRNENIKELGAKYLNKIIFNAHAEEGQSAAVKLGITAADKETDAFMFFVGDQPFLSSAMVNILIDIFTDYPDNIIVPVYNGKRGGPVIFPAKFKDELLALVGDSGGRSIIEKHKEELKPVEIENANAGIDVDTREEYEKITGDFKA</sequence>
<dbReference type="AlphaFoldDB" id="E1YBJ7"/>
<proteinExistence type="predicted"/>
<protein>
    <recommendedName>
        <fullName evidence="1">MobA-like NTP transferase domain-containing protein</fullName>
    </recommendedName>
</protein>
<accession>E1YBJ7</accession>
<feature type="domain" description="MobA-like NTP transferase" evidence="1">
    <location>
        <begin position="4"/>
        <end position="162"/>
    </location>
</feature>
<name>E1YBJ7_9BACT</name>
<dbReference type="InterPro" id="IPR029044">
    <property type="entry name" value="Nucleotide-diphossugar_trans"/>
</dbReference>
<dbReference type="InterPro" id="IPR017696">
    <property type="entry name" value="Mo_hydrolase_YgfJ"/>
</dbReference>
<dbReference type="GO" id="GO:0016779">
    <property type="term" value="F:nucleotidyltransferase activity"/>
    <property type="evidence" value="ECO:0007669"/>
    <property type="project" value="UniProtKB-ARBA"/>
</dbReference>
<reference evidence="2" key="1">
    <citation type="journal article" date="2011" name="Environ. Microbiol.">
        <title>Genomic insights into the metabolic potential of the polycyclic aromatic hydrocarbon degrading sulfate-reducing Deltaproteobacterium N47.</title>
        <authorList>
            <person name="Bergmann F."/>
            <person name="Selesi D."/>
            <person name="Weinmaier T."/>
            <person name="Tischler P."/>
            <person name="Rattei T."/>
            <person name="Meckenstock R.U."/>
        </authorList>
    </citation>
    <scope>NUCLEOTIDE SEQUENCE</scope>
</reference>
<dbReference type="PANTHER" id="PTHR43777">
    <property type="entry name" value="MOLYBDENUM COFACTOR CYTIDYLYLTRANSFERASE"/>
    <property type="match status" value="1"/>
</dbReference>
<dbReference type="EMBL" id="FR695868">
    <property type="protein sequence ID" value="CBX27941.1"/>
    <property type="molecule type" value="Genomic_DNA"/>
</dbReference>
<evidence type="ECO:0000259" key="1">
    <source>
        <dbReference type="Pfam" id="PF12804"/>
    </source>
</evidence>
<dbReference type="CDD" id="cd04182">
    <property type="entry name" value="GT_2_like_f"/>
    <property type="match status" value="1"/>
</dbReference>
<evidence type="ECO:0000313" key="2">
    <source>
        <dbReference type="EMBL" id="CBX27941.1"/>
    </source>
</evidence>
<organism evidence="2">
    <name type="scientific">uncultured Desulfobacterium sp</name>
    <dbReference type="NCBI Taxonomy" id="201089"/>
    <lineage>
        <taxon>Bacteria</taxon>
        <taxon>Pseudomonadati</taxon>
        <taxon>Thermodesulfobacteriota</taxon>
        <taxon>Desulfobacteria</taxon>
        <taxon>Desulfobacterales</taxon>
        <taxon>Desulfobacteriaceae</taxon>
        <taxon>Desulfobacterium</taxon>
        <taxon>environmental samples</taxon>
    </lineage>
</organism>
<dbReference type="Gene3D" id="3.90.550.10">
    <property type="entry name" value="Spore Coat Polysaccharide Biosynthesis Protein SpsA, Chain A"/>
    <property type="match status" value="1"/>
</dbReference>
<dbReference type="Pfam" id="PF12804">
    <property type="entry name" value="NTP_transf_3"/>
    <property type="match status" value="1"/>
</dbReference>
<dbReference type="NCBIfam" id="TIGR03310">
    <property type="entry name" value="matur_MocA_YgfJ"/>
    <property type="match status" value="1"/>
</dbReference>
<dbReference type="SUPFAM" id="SSF53448">
    <property type="entry name" value="Nucleotide-diphospho-sugar transferases"/>
    <property type="match status" value="1"/>
</dbReference>
<dbReference type="InterPro" id="IPR025877">
    <property type="entry name" value="MobA-like_NTP_Trfase"/>
</dbReference>
<dbReference type="PANTHER" id="PTHR43777:SF1">
    <property type="entry name" value="MOLYBDENUM COFACTOR CYTIDYLYLTRANSFERASE"/>
    <property type="match status" value="1"/>
</dbReference>